<evidence type="ECO:0000256" key="6">
    <source>
        <dbReference type="ARBA" id="ARBA00022989"/>
    </source>
</evidence>
<dbReference type="GO" id="GO:0005886">
    <property type="term" value="C:plasma membrane"/>
    <property type="evidence" value="ECO:0007669"/>
    <property type="project" value="UniProtKB-SubCell"/>
</dbReference>
<evidence type="ECO:0000256" key="8">
    <source>
        <dbReference type="SAM" id="Phobius"/>
    </source>
</evidence>
<protein>
    <submittedName>
        <fullName evidence="9">AzlC family ABC transporter permease</fullName>
    </submittedName>
</protein>
<organism evidence="9 10">
    <name type="scientific">Pararhizobium mangrovi</name>
    <dbReference type="NCBI Taxonomy" id="2590452"/>
    <lineage>
        <taxon>Bacteria</taxon>
        <taxon>Pseudomonadati</taxon>
        <taxon>Pseudomonadota</taxon>
        <taxon>Alphaproteobacteria</taxon>
        <taxon>Hyphomicrobiales</taxon>
        <taxon>Rhizobiaceae</taxon>
        <taxon>Rhizobium/Agrobacterium group</taxon>
        <taxon>Pararhizobium</taxon>
    </lineage>
</organism>
<evidence type="ECO:0000256" key="5">
    <source>
        <dbReference type="ARBA" id="ARBA00022692"/>
    </source>
</evidence>
<comment type="caution">
    <text evidence="9">The sequence shown here is derived from an EMBL/GenBank/DDBJ whole genome shotgun (WGS) entry which is preliminary data.</text>
</comment>
<gene>
    <name evidence="9" type="ORF">FJU11_07585</name>
</gene>
<reference evidence="9 10" key="1">
    <citation type="submission" date="2019-06" db="EMBL/GenBank/DDBJ databases">
        <authorList>
            <person name="Li M."/>
        </authorList>
    </citation>
    <scope>NUCLEOTIDE SEQUENCE [LARGE SCALE GENOMIC DNA]</scope>
    <source>
        <strain evidence="9 10">BGMRC6574</strain>
    </source>
</reference>
<evidence type="ECO:0000256" key="2">
    <source>
        <dbReference type="ARBA" id="ARBA00010735"/>
    </source>
</evidence>
<evidence type="ECO:0000313" key="10">
    <source>
        <dbReference type="Proteomes" id="UP000320314"/>
    </source>
</evidence>
<keyword evidence="10" id="KW-1185">Reference proteome</keyword>
<dbReference type="PANTHER" id="PTHR34979:SF1">
    <property type="entry name" value="INNER MEMBRANE PROTEIN YGAZ"/>
    <property type="match status" value="1"/>
</dbReference>
<evidence type="ECO:0000313" key="9">
    <source>
        <dbReference type="EMBL" id="TPW29561.1"/>
    </source>
</evidence>
<feature type="transmembrane region" description="Helical" evidence="8">
    <location>
        <begin position="187"/>
        <end position="205"/>
    </location>
</feature>
<keyword evidence="5 8" id="KW-0812">Transmembrane</keyword>
<feature type="transmembrane region" description="Helical" evidence="8">
    <location>
        <begin position="131"/>
        <end position="154"/>
    </location>
</feature>
<evidence type="ECO:0000256" key="7">
    <source>
        <dbReference type="ARBA" id="ARBA00023136"/>
    </source>
</evidence>
<dbReference type="InterPro" id="IPR011606">
    <property type="entry name" value="Brnchd-chn_aa_trnsp_permease"/>
</dbReference>
<name>A0A506U8Z6_9HYPH</name>
<dbReference type="Proteomes" id="UP000320314">
    <property type="component" value="Unassembled WGS sequence"/>
</dbReference>
<feature type="transmembrane region" description="Helical" evidence="8">
    <location>
        <begin position="58"/>
        <end position="82"/>
    </location>
</feature>
<evidence type="ECO:0000256" key="3">
    <source>
        <dbReference type="ARBA" id="ARBA00022448"/>
    </source>
</evidence>
<keyword evidence="3" id="KW-0813">Transport</keyword>
<dbReference type="RefSeq" id="WP_141166438.1">
    <property type="nucleotide sequence ID" value="NZ_VHLH01000011.1"/>
</dbReference>
<keyword evidence="6 8" id="KW-1133">Transmembrane helix</keyword>
<feature type="transmembrane region" description="Helical" evidence="8">
    <location>
        <begin position="163"/>
        <end position="181"/>
    </location>
</feature>
<evidence type="ECO:0000256" key="4">
    <source>
        <dbReference type="ARBA" id="ARBA00022475"/>
    </source>
</evidence>
<dbReference type="PANTHER" id="PTHR34979">
    <property type="entry name" value="INNER MEMBRANE PROTEIN YGAZ"/>
    <property type="match status" value="1"/>
</dbReference>
<sequence length="244" mass="26061">MTTSSARAFLEGAARTPPVLLSLGPFAVLFGALAVDHGLNTVETVVMSAGMYGGAAQMVALQLLGTHVAPWVIVLSILAVNLRHLLYSATCGRHLSHFGFWRQALAFFFLVDPQFAETERRAEQGRKVTFAWYFGVAAPIYGCWLAGSLAGALFGRLIEHPEALGLDFLLPLYFLGLVMAFRARPRWLPVVVTSGAATILAFHFIGSPWHISIGALAGVAVAAMLPPNVEATGELATAEGNGER</sequence>
<comment type="similarity">
    <text evidence="2">Belongs to the AzlC family.</text>
</comment>
<keyword evidence="4" id="KW-1003">Cell membrane</keyword>
<dbReference type="GO" id="GO:1903785">
    <property type="term" value="P:L-valine transmembrane transport"/>
    <property type="evidence" value="ECO:0007669"/>
    <property type="project" value="TreeGrafter"/>
</dbReference>
<evidence type="ECO:0000256" key="1">
    <source>
        <dbReference type="ARBA" id="ARBA00004651"/>
    </source>
</evidence>
<proteinExistence type="inferred from homology"/>
<dbReference type="OrthoDB" id="3579489at2"/>
<accession>A0A506U8Z6</accession>
<keyword evidence="7 8" id="KW-0472">Membrane</keyword>
<comment type="subcellular location">
    <subcellularLocation>
        <location evidence="1">Cell membrane</location>
        <topology evidence="1">Multi-pass membrane protein</topology>
    </subcellularLocation>
</comment>
<dbReference type="AlphaFoldDB" id="A0A506U8Z6"/>
<dbReference type="EMBL" id="VHLH01000011">
    <property type="protein sequence ID" value="TPW29561.1"/>
    <property type="molecule type" value="Genomic_DNA"/>
</dbReference>
<dbReference type="Pfam" id="PF03591">
    <property type="entry name" value="AzlC"/>
    <property type="match status" value="1"/>
</dbReference>